<dbReference type="Pfam" id="PF12833">
    <property type="entry name" value="HTH_18"/>
    <property type="match status" value="1"/>
</dbReference>
<name>A0A2W1NV69_PAEXE</name>
<dbReference type="EMBL" id="NHRJ02000002">
    <property type="protein sequence ID" value="PZE21656.1"/>
    <property type="molecule type" value="Genomic_DNA"/>
</dbReference>
<organism evidence="6 7">
    <name type="scientific">Paenibacillus xerothermodurans</name>
    <dbReference type="NCBI Taxonomy" id="1977292"/>
    <lineage>
        <taxon>Bacteria</taxon>
        <taxon>Bacillati</taxon>
        <taxon>Bacillota</taxon>
        <taxon>Bacilli</taxon>
        <taxon>Bacillales</taxon>
        <taxon>Paenibacillaceae</taxon>
        <taxon>Paenibacillus</taxon>
    </lineage>
</organism>
<dbReference type="GO" id="GO:0043565">
    <property type="term" value="F:sequence-specific DNA binding"/>
    <property type="evidence" value="ECO:0007669"/>
    <property type="project" value="InterPro"/>
</dbReference>
<keyword evidence="4" id="KW-0812">Transmembrane</keyword>
<dbReference type="InterPro" id="IPR018062">
    <property type="entry name" value="HTH_AraC-typ_CS"/>
</dbReference>
<comment type="caution">
    <text evidence="6">The sequence shown here is derived from an EMBL/GenBank/DDBJ whole genome shotgun (WGS) entry which is preliminary data.</text>
</comment>
<keyword evidence="1" id="KW-0805">Transcription regulation</keyword>
<feature type="transmembrane region" description="Helical" evidence="4">
    <location>
        <begin position="257"/>
        <end position="287"/>
    </location>
</feature>
<protein>
    <submittedName>
        <fullName evidence="6">Helix-turn-helix domain-containing protein</fullName>
    </submittedName>
</protein>
<evidence type="ECO:0000256" key="3">
    <source>
        <dbReference type="ARBA" id="ARBA00023163"/>
    </source>
</evidence>
<dbReference type="PANTHER" id="PTHR43280">
    <property type="entry name" value="ARAC-FAMILY TRANSCRIPTIONAL REGULATOR"/>
    <property type="match status" value="1"/>
</dbReference>
<evidence type="ECO:0000256" key="1">
    <source>
        <dbReference type="ARBA" id="ARBA00023015"/>
    </source>
</evidence>
<keyword evidence="7" id="KW-1185">Reference proteome</keyword>
<keyword evidence="4" id="KW-0472">Membrane</keyword>
<dbReference type="GO" id="GO:0003700">
    <property type="term" value="F:DNA-binding transcription factor activity"/>
    <property type="evidence" value="ECO:0007669"/>
    <property type="project" value="InterPro"/>
</dbReference>
<dbReference type="InterPro" id="IPR018060">
    <property type="entry name" value="HTH_AraC"/>
</dbReference>
<dbReference type="RefSeq" id="WP_089198798.1">
    <property type="nucleotide sequence ID" value="NZ_NHRJ02000002.1"/>
</dbReference>
<dbReference type="Gene3D" id="1.10.10.60">
    <property type="entry name" value="Homeodomain-like"/>
    <property type="match status" value="2"/>
</dbReference>
<dbReference type="SMART" id="SM00342">
    <property type="entry name" value="HTH_ARAC"/>
    <property type="match status" value="1"/>
</dbReference>
<accession>A0A2W1NV69</accession>
<dbReference type="Proteomes" id="UP000214746">
    <property type="component" value="Unassembled WGS sequence"/>
</dbReference>
<feature type="transmembrane region" description="Helical" evidence="4">
    <location>
        <begin position="12"/>
        <end position="32"/>
    </location>
</feature>
<evidence type="ECO:0000256" key="4">
    <source>
        <dbReference type="SAM" id="Phobius"/>
    </source>
</evidence>
<proteinExistence type="predicted"/>
<dbReference type="PROSITE" id="PS01124">
    <property type="entry name" value="HTH_ARAC_FAMILY_2"/>
    <property type="match status" value="1"/>
</dbReference>
<feature type="domain" description="HTH araC/xylS-type" evidence="5">
    <location>
        <begin position="640"/>
        <end position="739"/>
    </location>
</feature>
<keyword evidence="4" id="KW-1133">Transmembrane helix</keyword>
<dbReference type="Pfam" id="PF17853">
    <property type="entry name" value="GGDEF_2"/>
    <property type="match status" value="1"/>
</dbReference>
<dbReference type="OrthoDB" id="1877256at2"/>
<reference evidence="6" key="1">
    <citation type="submission" date="2018-06" db="EMBL/GenBank/DDBJ databases">
        <title>Paenibacillus xerothermodurans sp. nov. an extremely dry heat resistant spore forming bacterium isolated from the soil of Cape Canaveral, Florida.</title>
        <authorList>
            <person name="Seuylemezian A."/>
            <person name="Kaur N."/>
            <person name="Patil P."/>
            <person name="Patil P."/>
            <person name="Mayilraj S."/>
            <person name="Vaishampayan P."/>
        </authorList>
    </citation>
    <scope>NUCLEOTIDE SEQUENCE [LARGE SCALE GENOMIC DNA]</scope>
    <source>
        <strain evidence="6">ATCC 27380</strain>
    </source>
</reference>
<dbReference type="PANTHER" id="PTHR43280:SF28">
    <property type="entry name" value="HTH-TYPE TRANSCRIPTIONAL ACTIVATOR RHAS"/>
    <property type="match status" value="1"/>
</dbReference>
<evidence type="ECO:0000259" key="5">
    <source>
        <dbReference type="PROSITE" id="PS01124"/>
    </source>
</evidence>
<dbReference type="PRINTS" id="PR00032">
    <property type="entry name" value="HTHARAC"/>
</dbReference>
<dbReference type="AlphaFoldDB" id="A0A2W1NV69"/>
<dbReference type="InterPro" id="IPR009057">
    <property type="entry name" value="Homeodomain-like_sf"/>
</dbReference>
<keyword evidence="3" id="KW-0804">Transcription</keyword>
<evidence type="ECO:0000313" key="7">
    <source>
        <dbReference type="Proteomes" id="UP000214746"/>
    </source>
</evidence>
<evidence type="ECO:0000313" key="6">
    <source>
        <dbReference type="EMBL" id="PZE21656.1"/>
    </source>
</evidence>
<dbReference type="InterPro" id="IPR020449">
    <property type="entry name" value="Tscrpt_reg_AraC-type_HTH"/>
</dbReference>
<gene>
    <name evidence="6" type="ORF">CBW46_004335</name>
</gene>
<dbReference type="SUPFAM" id="SSF46689">
    <property type="entry name" value="Homeodomain-like"/>
    <property type="match status" value="1"/>
</dbReference>
<evidence type="ECO:0000256" key="2">
    <source>
        <dbReference type="ARBA" id="ARBA00023125"/>
    </source>
</evidence>
<sequence length="742" mass="85591">MQRTWYKRMLLSFFPLLLVTISAIIFISFLVVSEISMKQAEKANRISTNYVVDVLQSTVLDIESRVLKEIETNPRIADFMTKNPAEDMRLTQYYLSNEIQKIVENNPYVHSIYLYRADDDRVLTQSFLSNAGGFTDQSFIRQTWSTDYNPSWSPQRMYTDSSLTPAERVITLSKRTPLPLGSQGLVVVNVDVKRLLSIVDGMLNQELSALKISDSSGTVLYAAGEDDGANHAGSMSSLMDSSVLGWTFESGLRAGQLFGWVSVISYIWIIIAALIVVASMIAAVYVFKRNYKPVELIMERIQQYQLRNLQKTKGYDEFSFIEKALESLAQQTMDYERKHQEDVHVRRKQFIRDLLEGQRTVTAAEWSDNAASFKLPHSFQRAVVAVMEIDKFSEFQTVYPLRDQNLLKFALTNAVHESVQQEHRHAWAEWLSNDRMVLICSFEKSGDNEEERLAQLLTEFSRWVPENLKFSVTIALGAMHHGLDGIQTSFRQALHALQYKLLLGEEKLIHYFSRPTRTGAELPKYYLRIAESVQHFRMLNDTWWDETEAIFQHVRDELLTDEEIRAVMRYWIHLLQTEFQDCGHERSGPDVQALVGSLHTVVNTAGQWEELASAFSGQLTGFYRTYHLYRSSRKHRQILLGMREYIEKNYANPELSLIHLSEKFDISAKYASQLFKDEYGINFVDFLVQLRMQEAKNRLHLTDESINGIAVRVGYTNAVSFGRMFKRVIGVTPGDYRKLKQT</sequence>
<dbReference type="PROSITE" id="PS00041">
    <property type="entry name" value="HTH_ARAC_FAMILY_1"/>
    <property type="match status" value="1"/>
</dbReference>
<dbReference type="InterPro" id="IPR041522">
    <property type="entry name" value="CdaR_GGDEF"/>
</dbReference>
<keyword evidence="2" id="KW-0238">DNA-binding</keyword>